<dbReference type="EMBL" id="CAJOBS010001454">
    <property type="protein sequence ID" value="CAF4732076.1"/>
    <property type="molecule type" value="Genomic_DNA"/>
</dbReference>
<keyword evidence="2" id="KW-0808">Transferase</keyword>
<evidence type="ECO:0000259" key="4">
    <source>
        <dbReference type="Pfam" id="PF13649"/>
    </source>
</evidence>
<protein>
    <recommendedName>
        <fullName evidence="4">Methyltransferase domain-containing protein</fullName>
    </recommendedName>
</protein>
<dbReference type="Proteomes" id="UP000663865">
    <property type="component" value="Unassembled WGS sequence"/>
</dbReference>
<dbReference type="GO" id="GO:0010420">
    <property type="term" value="F:polyprenyldihydroxybenzoate methyltransferase activity"/>
    <property type="evidence" value="ECO:0007669"/>
    <property type="project" value="TreeGrafter"/>
</dbReference>
<dbReference type="InterPro" id="IPR008854">
    <property type="entry name" value="TPMT"/>
</dbReference>
<sequence>MTSKDGAPPQELFFRLSGLGDSPWEIGQAQPVIIKLVEQGAFHGKVLDIGCGIGDNAIYIVTHANNISLTAIDLVPRAVEFAREKAEKVNVNIQFEVANMLDDLSKTNLKQHSYDVLLDAAIFHAFSNDDRLTYIKNLEYLIKPNGLYIQIVYSEKETREGGPRRIQKSDINELFSPANGWAVESIEDAVYEARPDAPIGPNGRAYLSFIRRNQNTQQ</sequence>
<organism evidence="6 7">
    <name type="scientific">Rotaria socialis</name>
    <dbReference type="NCBI Taxonomy" id="392032"/>
    <lineage>
        <taxon>Eukaryota</taxon>
        <taxon>Metazoa</taxon>
        <taxon>Spiralia</taxon>
        <taxon>Gnathifera</taxon>
        <taxon>Rotifera</taxon>
        <taxon>Eurotatoria</taxon>
        <taxon>Bdelloidea</taxon>
        <taxon>Philodinida</taxon>
        <taxon>Philodinidae</taxon>
        <taxon>Rotaria</taxon>
    </lineage>
</organism>
<dbReference type="InterPro" id="IPR041698">
    <property type="entry name" value="Methyltransf_25"/>
</dbReference>
<dbReference type="AlphaFoldDB" id="A0A821KJ42"/>
<evidence type="ECO:0000256" key="3">
    <source>
        <dbReference type="ARBA" id="ARBA00022691"/>
    </source>
</evidence>
<dbReference type="Gene3D" id="3.40.50.150">
    <property type="entry name" value="Vaccinia Virus protein VP39"/>
    <property type="match status" value="1"/>
</dbReference>
<feature type="domain" description="Methyltransferase" evidence="4">
    <location>
        <begin position="46"/>
        <end position="146"/>
    </location>
</feature>
<proteinExistence type="predicted"/>
<dbReference type="Pfam" id="PF13649">
    <property type="entry name" value="Methyltransf_25"/>
    <property type="match status" value="1"/>
</dbReference>
<reference evidence="6" key="1">
    <citation type="submission" date="2021-02" db="EMBL/GenBank/DDBJ databases">
        <authorList>
            <person name="Nowell W R."/>
        </authorList>
    </citation>
    <scope>NUCLEOTIDE SEQUENCE</scope>
</reference>
<evidence type="ECO:0000256" key="1">
    <source>
        <dbReference type="ARBA" id="ARBA00022603"/>
    </source>
</evidence>
<evidence type="ECO:0000313" key="7">
    <source>
        <dbReference type="Proteomes" id="UP000663838"/>
    </source>
</evidence>
<dbReference type="PROSITE" id="PS51585">
    <property type="entry name" value="SAM_MT_TPMT"/>
    <property type="match status" value="1"/>
</dbReference>
<evidence type="ECO:0000256" key="2">
    <source>
        <dbReference type="ARBA" id="ARBA00022679"/>
    </source>
</evidence>
<dbReference type="InterPro" id="IPR029063">
    <property type="entry name" value="SAM-dependent_MTases_sf"/>
</dbReference>
<keyword evidence="1" id="KW-0489">Methyltransferase</keyword>
<dbReference type="EMBL" id="CAJNYV010000647">
    <property type="protein sequence ID" value="CAF3373401.1"/>
    <property type="molecule type" value="Genomic_DNA"/>
</dbReference>
<dbReference type="PANTHER" id="PTHR43464:SF23">
    <property type="entry name" value="JUVENILE HORMONE ACID O-METHYLTRANSFERASE"/>
    <property type="match status" value="1"/>
</dbReference>
<comment type="caution">
    <text evidence="6">The sequence shown here is derived from an EMBL/GenBank/DDBJ whole genome shotgun (WGS) entry which is preliminary data.</text>
</comment>
<dbReference type="Proteomes" id="UP000663838">
    <property type="component" value="Unassembled WGS sequence"/>
</dbReference>
<evidence type="ECO:0000313" key="5">
    <source>
        <dbReference type="EMBL" id="CAF3373401.1"/>
    </source>
</evidence>
<name>A0A821KJ42_9BILA</name>
<dbReference type="GO" id="GO:0032259">
    <property type="term" value="P:methylation"/>
    <property type="evidence" value="ECO:0007669"/>
    <property type="project" value="UniProtKB-KW"/>
</dbReference>
<dbReference type="CDD" id="cd02440">
    <property type="entry name" value="AdoMet_MTases"/>
    <property type="match status" value="1"/>
</dbReference>
<evidence type="ECO:0000313" key="6">
    <source>
        <dbReference type="EMBL" id="CAF4732076.1"/>
    </source>
</evidence>
<dbReference type="SUPFAM" id="SSF53335">
    <property type="entry name" value="S-adenosyl-L-methionine-dependent methyltransferases"/>
    <property type="match status" value="1"/>
</dbReference>
<gene>
    <name evidence="5" type="ORF">KIK155_LOCUS5616</name>
    <name evidence="6" type="ORF">TOA249_LOCUS18961</name>
</gene>
<dbReference type="PANTHER" id="PTHR43464">
    <property type="entry name" value="METHYLTRANSFERASE"/>
    <property type="match status" value="1"/>
</dbReference>
<accession>A0A821KJ42</accession>
<keyword evidence="3" id="KW-0949">S-adenosyl-L-methionine</keyword>